<dbReference type="InterPro" id="IPR019186">
    <property type="entry name" value="Nucleolar_protein_12"/>
</dbReference>
<comment type="subcellular location">
    <subcellularLocation>
        <location evidence="1">Nucleus</location>
        <location evidence="1">Nucleolus</location>
    </subcellularLocation>
</comment>
<feature type="compositionally biased region" description="Acidic residues" evidence="5">
    <location>
        <begin position="117"/>
        <end position="128"/>
    </location>
</feature>
<comment type="similarity">
    <text evidence="2">Belongs to the RRP17 family.</text>
</comment>
<dbReference type="PANTHER" id="PTHR14577:SF0">
    <property type="entry name" value="NUCLEOLAR PROTEIN 12"/>
    <property type="match status" value="1"/>
</dbReference>
<feature type="compositionally biased region" description="Polar residues" evidence="5">
    <location>
        <begin position="133"/>
        <end position="152"/>
    </location>
</feature>
<proteinExistence type="inferred from homology"/>
<accession>A0AAV3QWM1</accession>
<evidence type="ECO:0000313" key="7">
    <source>
        <dbReference type="Proteomes" id="UP001454036"/>
    </source>
</evidence>
<evidence type="ECO:0000256" key="3">
    <source>
        <dbReference type="ARBA" id="ARBA00023054"/>
    </source>
</evidence>
<dbReference type="AlphaFoldDB" id="A0AAV3QWM1"/>
<evidence type="ECO:0000313" key="6">
    <source>
        <dbReference type="EMBL" id="GAA0168053.1"/>
    </source>
</evidence>
<evidence type="ECO:0000256" key="4">
    <source>
        <dbReference type="ARBA" id="ARBA00023242"/>
    </source>
</evidence>
<feature type="region of interest" description="Disordered" evidence="5">
    <location>
        <begin position="105"/>
        <end position="218"/>
    </location>
</feature>
<dbReference type="Proteomes" id="UP001454036">
    <property type="component" value="Unassembled WGS sequence"/>
</dbReference>
<keyword evidence="3" id="KW-0175">Coiled coil</keyword>
<protein>
    <recommendedName>
        <fullName evidence="8">Nucleolar protein 12</fullName>
    </recommendedName>
</protein>
<dbReference type="Pfam" id="PF09805">
    <property type="entry name" value="Nop25"/>
    <property type="match status" value="1"/>
</dbReference>
<feature type="compositionally biased region" description="Basic residues" evidence="5">
    <location>
        <begin position="189"/>
        <end position="218"/>
    </location>
</feature>
<evidence type="ECO:0000256" key="1">
    <source>
        <dbReference type="ARBA" id="ARBA00004604"/>
    </source>
</evidence>
<dbReference type="GO" id="GO:0019843">
    <property type="term" value="F:rRNA binding"/>
    <property type="evidence" value="ECO:0007669"/>
    <property type="project" value="TreeGrafter"/>
</dbReference>
<keyword evidence="4" id="KW-0539">Nucleus</keyword>
<evidence type="ECO:0000256" key="2">
    <source>
        <dbReference type="ARBA" id="ARBA00007175"/>
    </source>
</evidence>
<reference evidence="6 7" key="1">
    <citation type="submission" date="2024-01" db="EMBL/GenBank/DDBJ databases">
        <title>The complete chloroplast genome sequence of Lithospermum erythrorhizon: insights into the phylogenetic relationship among Boraginaceae species and the maternal lineages of purple gromwells.</title>
        <authorList>
            <person name="Okada T."/>
            <person name="Watanabe K."/>
        </authorList>
    </citation>
    <scope>NUCLEOTIDE SEQUENCE [LARGE SCALE GENOMIC DNA]</scope>
</reference>
<evidence type="ECO:0000256" key="5">
    <source>
        <dbReference type="SAM" id="MobiDB-lite"/>
    </source>
</evidence>
<dbReference type="PANTHER" id="PTHR14577">
    <property type="entry name" value="NUCLEOLAR PROTEIN 12"/>
    <property type="match status" value="1"/>
</dbReference>
<comment type="caution">
    <text evidence="6">The sequence shown here is derived from an EMBL/GenBank/DDBJ whole genome shotgun (WGS) entry which is preliminary data.</text>
</comment>
<gene>
    <name evidence="6" type="ORF">LIER_22860</name>
</gene>
<name>A0AAV3QWM1_LITER</name>
<feature type="compositionally biased region" description="Basic and acidic residues" evidence="5">
    <location>
        <begin position="175"/>
        <end position="188"/>
    </location>
</feature>
<organism evidence="6 7">
    <name type="scientific">Lithospermum erythrorhizon</name>
    <name type="common">Purple gromwell</name>
    <name type="synonym">Lithospermum officinale var. erythrorhizon</name>
    <dbReference type="NCBI Taxonomy" id="34254"/>
    <lineage>
        <taxon>Eukaryota</taxon>
        <taxon>Viridiplantae</taxon>
        <taxon>Streptophyta</taxon>
        <taxon>Embryophyta</taxon>
        <taxon>Tracheophyta</taxon>
        <taxon>Spermatophyta</taxon>
        <taxon>Magnoliopsida</taxon>
        <taxon>eudicotyledons</taxon>
        <taxon>Gunneridae</taxon>
        <taxon>Pentapetalae</taxon>
        <taxon>asterids</taxon>
        <taxon>lamiids</taxon>
        <taxon>Boraginales</taxon>
        <taxon>Boraginaceae</taxon>
        <taxon>Boraginoideae</taxon>
        <taxon>Lithospermeae</taxon>
        <taxon>Lithospermum</taxon>
    </lineage>
</organism>
<dbReference type="EMBL" id="BAABME010006328">
    <property type="protein sequence ID" value="GAA0168053.1"/>
    <property type="molecule type" value="Genomic_DNA"/>
</dbReference>
<dbReference type="GO" id="GO:0005730">
    <property type="term" value="C:nucleolus"/>
    <property type="evidence" value="ECO:0007669"/>
    <property type="project" value="UniProtKB-SubCell"/>
</dbReference>
<sequence>MVFMINVCLNWDLVKIVRDYVTGFHKRKKKRRKEANIQIQEADRRKRIELRKKTLNLSHLSKETYVRPSSDHEHDFSFSVVEEQSSRMYILERKLDREFVLYGGAPPPDLDASQGETVEEQEDYEESEPVASFSGTTMYESGDVQVTVTTSEISHEEENPPTMSLPVKPPAVEGVDQKKLKVPVIEKKQLKKVSKKKPQKRTQSKRDKRKGKIQSKKR</sequence>
<keyword evidence="7" id="KW-1185">Reference proteome</keyword>
<evidence type="ECO:0008006" key="8">
    <source>
        <dbReference type="Google" id="ProtNLM"/>
    </source>
</evidence>